<dbReference type="AlphaFoldDB" id="A0A8H4U0Q9"/>
<keyword evidence="1" id="KW-0732">Signal</keyword>
<proteinExistence type="predicted"/>
<comment type="caution">
    <text evidence="2">The sequence shown here is derived from an EMBL/GenBank/DDBJ whole genome shotgun (WGS) entry which is preliminary data.</text>
</comment>
<evidence type="ECO:0000313" key="2">
    <source>
        <dbReference type="EMBL" id="KAF4967671.1"/>
    </source>
</evidence>
<evidence type="ECO:0000256" key="1">
    <source>
        <dbReference type="SAM" id="SignalP"/>
    </source>
</evidence>
<feature type="chain" id="PRO_5034808730" evidence="1">
    <location>
        <begin position="20"/>
        <end position="93"/>
    </location>
</feature>
<sequence length="93" mass="10392">MKVTLVFGTLATLAMQSQACVTLTIKDDFKANTYSWAVWKDGKREYSFAHGGPRPITVDGNVGNNFYSVNVYGEFHKLSGKVTKYTAGKYVWD</sequence>
<accession>A0A8H4U0Q9</accession>
<dbReference type="Proteomes" id="UP000622797">
    <property type="component" value="Unassembled WGS sequence"/>
</dbReference>
<feature type="signal peptide" evidence="1">
    <location>
        <begin position="1"/>
        <end position="19"/>
    </location>
</feature>
<name>A0A8H4U0Q9_9HYPO</name>
<dbReference type="EMBL" id="JABEXW010000226">
    <property type="protein sequence ID" value="KAF4967671.1"/>
    <property type="molecule type" value="Genomic_DNA"/>
</dbReference>
<organism evidence="2 3">
    <name type="scientific">Fusarium sarcochroum</name>
    <dbReference type="NCBI Taxonomy" id="1208366"/>
    <lineage>
        <taxon>Eukaryota</taxon>
        <taxon>Fungi</taxon>
        <taxon>Dikarya</taxon>
        <taxon>Ascomycota</taxon>
        <taxon>Pezizomycotina</taxon>
        <taxon>Sordariomycetes</taxon>
        <taxon>Hypocreomycetidae</taxon>
        <taxon>Hypocreales</taxon>
        <taxon>Nectriaceae</taxon>
        <taxon>Fusarium</taxon>
        <taxon>Fusarium lateritium species complex</taxon>
    </lineage>
</organism>
<feature type="non-terminal residue" evidence="2">
    <location>
        <position position="93"/>
    </location>
</feature>
<keyword evidence="3" id="KW-1185">Reference proteome</keyword>
<protein>
    <submittedName>
        <fullName evidence="2">Uncharacterized protein</fullName>
    </submittedName>
</protein>
<evidence type="ECO:0000313" key="3">
    <source>
        <dbReference type="Proteomes" id="UP000622797"/>
    </source>
</evidence>
<dbReference type="OrthoDB" id="10331238at2759"/>
<reference evidence="2" key="1">
    <citation type="journal article" date="2020" name="BMC Genomics">
        <title>Correction to: Identification and distribution of gene clusters required for synthesis of sphingolipid metabolism inhibitors in diverse species of the filamentous fungus Fusarium.</title>
        <authorList>
            <person name="Kim H.S."/>
            <person name="Lohmar J.M."/>
            <person name="Busman M."/>
            <person name="Brown D.W."/>
            <person name="Naumann T.A."/>
            <person name="Divon H.H."/>
            <person name="Lysoe E."/>
            <person name="Uhlig S."/>
            <person name="Proctor R.H."/>
        </authorList>
    </citation>
    <scope>NUCLEOTIDE SEQUENCE</scope>
    <source>
        <strain evidence="2">NRRL 20472</strain>
    </source>
</reference>
<gene>
    <name evidence="2" type="ORF">FSARC_4806</name>
</gene>
<reference evidence="2" key="2">
    <citation type="submission" date="2020-05" db="EMBL/GenBank/DDBJ databases">
        <authorList>
            <person name="Kim H.-S."/>
            <person name="Proctor R.H."/>
            <person name="Brown D.W."/>
        </authorList>
    </citation>
    <scope>NUCLEOTIDE SEQUENCE</scope>
    <source>
        <strain evidence="2">NRRL 20472</strain>
    </source>
</reference>